<sequence>MSNLARKIVHTKASHRVAEMADILLVIFSFLTPSGLFAITLTSKAFNQLSIPLLYGNIVIKPSTKAEFALIRRVQAWEEYRYRLFQELDKDLGIDTDLKERPHDKENYEGLDQVVIKLRPCDIPTFEEFSDEERKELGRTLFPRETDSHQLKLPLNTKRLKLIWFDENHKYNTFFFETTYHGPKNGKNRYKVCSSCGEIIKMFIYDWKTDSYIEDINDDGQNRCEDLYRNQDNYQYKKYRGLRNRILDLFRLLGKMTNLERIDIYNFDLTAQIAISCHTVDLNRNVDKDERAIDQLKEDILKAFRRGKKENEKIEISDFTLKEEDVHESSRRKQRGNQAIWFYSFEEYYPIHMKYRELDEEEFKYFQDRVNAGHNM</sequence>
<keyword evidence="2" id="KW-0472">Membrane</keyword>
<feature type="coiled-coil region" evidence="1">
    <location>
        <begin position="279"/>
        <end position="306"/>
    </location>
</feature>
<evidence type="ECO:0000313" key="4">
    <source>
        <dbReference type="Proteomes" id="UP001355207"/>
    </source>
</evidence>
<dbReference type="CDD" id="cd09917">
    <property type="entry name" value="F-box_SF"/>
    <property type="match status" value="1"/>
</dbReference>
<feature type="transmembrane region" description="Helical" evidence="2">
    <location>
        <begin position="21"/>
        <end position="41"/>
    </location>
</feature>
<keyword evidence="1" id="KW-0175">Coiled coil</keyword>
<keyword evidence="4" id="KW-1185">Reference proteome</keyword>
<evidence type="ECO:0000313" key="3">
    <source>
        <dbReference type="EMBL" id="WWC85218.1"/>
    </source>
</evidence>
<dbReference type="Proteomes" id="UP001355207">
    <property type="component" value="Chromosome 1"/>
</dbReference>
<evidence type="ECO:0000256" key="1">
    <source>
        <dbReference type="SAM" id="Coils"/>
    </source>
</evidence>
<evidence type="ECO:0000256" key="2">
    <source>
        <dbReference type="SAM" id="Phobius"/>
    </source>
</evidence>
<name>A0AAX4JJX3_9TREE</name>
<dbReference type="EMBL" id="CP144098">
    <property type="protein sequence ID" value="WWC85218.1"/>
    <property type="molecule type" value="Genomic_DNA"/>
</dbReference>
<accession>A0AAX4JJX3</accession>
<organism evidence="3 4">
    <name type="scientific">Kwoniella dendrophila CBS 6074</name>
    <dbReference type="NCBI Taxonomy" id="1295534"/>
    <lineage>
        <taxon>Eukaryota</taxon>
        <taxon>Fungi</taxon>
        <taxon>Dikarya</taxon>
        <taxon>Basidiomycota</taxon>
        <taxon>Agaricomycotina</taxon>
        <taxon>Tremellomycetes</taxon>
        <taxon>Tremellales</taxon>
        <taxon>Cryptococcaceae</taxon>
        <taxon>Kwoniella</taxon>
    </lineage>
</organism>
<dbReference type="RefSeq" id="XP_066071981.1">
    <property type="nucleotide sequence ID" value="XM_066215884.1"/>
</dbReference>
<dbReference type="AlphaFoldDB" id="A0AAX4JJX3"/>
<keyword evidence="2" id="KW-1133">Transmembrane helix</keyword>
<gene>
    <name evidence="3" type="ORF">L201_000077</name>
</gene>
<evidence type="ECO:0008006" key="5">
    <source>
        <dbReference type="Google" id="ProtNLM"/>
    </source>
</evidence>
<proteinExistence type="predicted"/>
<reference evidence="3 4" key="1">
    <citation type="submission" date="2024-01" db="EMBL/GenBank/DDBJ databases">
        <title>Comparative genomics of Cryptococcus and Kwoniella reveals pathogenesis evolution and contrasting modes of karyotype evolution via chromosome fusion or intercentromeric recombination.</title>
        <authorList>
            <person name="Coelho M.A."/>
            <person name="David-Palma M."/>
            <person name="Shea T."/>
            <person name="Bowers K."/>
            <person name="McGinley-Smith S."/>
            <person name="Mohammad A.W."/>
            <person name="Gnirke A."/>
            <person name="Yurkov A.M."/>
            <person name="Nowrousian M."/>
            <person name="Sun S."/>
            <person name="Cuomo C.A."/>
            <person name="Heitman J."/>
        </authorList>
    </citation>
    <scope>NUCLEOTIDE SEQUENCE [LARGE SCALE GENOMIC DNA]</scope>
    <source>
        <strain evidence="3 4">CBS 6074</strain>
    </source>
</reference>
<protein>
    <recommendedName>
        <fullName evidence="5">F-box domain-containing protein</fullName>
    </recommendedName>
</protein>
<dbReference type="GeneID" id="91090749"/>
<keyword evidence="2" id="KW-0812">Transmembrane</keyword>